<dbReference type="EMBL" id="CADCSZ010000032">
    <property type="protein sequence ID" value="CAA9217605.1"/>
    <property type="molecule type" value="Genomic_DNA"/>
</dbReference>
<name>A0A6J4HA86_9ACTN</name>
<feature type="compositionally biased region" description="Basic residues" evidence="1">
    <location>
        <begin position="95"/>
        <end position="114"/>
    </location>
</feature>
<evidence type="ECO:0000256" key="1">
    <source>
        <dbReference type="SAM" id="MobiDB-lite"/>
    </source>
</evidence>
<feature type="non-terminal residue" evidence="2">
    <location>
        <position position="146"/>
    </location>
</feature>
<proteinExistence type="predicted"/>
<gene>
    <name evidence="2" type="ORF">AVDCRST_MAG76-597</name>
</gene>
<feature type="non-terminal residue" evidence="2">
    <location>
        <position position="1"/>
    </location>
</feature>
<organism evidence="2">
    <name type="scientific">uncultured Acidimicrobiales bacterium</name>
    <dbReference type="NCBI Taxonomy" id="310071"/>
    <lineage>
        <taxon>Bacteria</taxon>
        <taxon>Bacillati</taxon>
        <taxon>Actinomycetota</taxon>
        <taxon>Acidimicrobiia</taxon>
        <taxon>Acidimicrobiales</taxon>
        <taxon>environmental samples</taxon>
    </lineage>
</organism>
<feature type="compositionally biased region" description="Basic and acidic residues" evidence="1">
    <location>
        <begin position="26"/>
        <end position="39"/>
    </location>
</feature>
<accession>A0A6J4HA86</accession>
<feature type="region of interest" description="Disordered" evidence="1">
    <location>
        <begin position="23"/>
        <end position="146"/>
    </location>
</feature>
<feature type="compositionally biased region" description="Low complexity" evidence="1">
    <location>
        <begin position="134"/>
        <end position="146"/>
    </location>
</feature>
<feature type="compositionally biased region" description="Basic residues" evidence="1">
    <location>
        <begin position="59"/>
        <end position="69"/>
    </location>
</feature>
<feature type="compositionally biased region" description="Basic and acidic residues" evidence="1">
    <location>
        <begin position="70"/>
        <end position="94"/>
    </location>
</feature>
<evidence type="ECO:0000313" key="2">
    <source>
        <dbReference type="EMBL" id="CAA9217605.1"/>
    </source>
</evidence>
<dbReference type="AlphaFoldDB" id="A0A6J4HA86"/>
<reference evidence="2" key="1">
    <citation type="submission" date="2020-02" db="EMBL/GenBank/DDBJ databases">
        <authorList>
            <person name="Meier V. D."/>
        </authorList>
    </citation>
    <scope>NUCLEOTIDE SEQUENCE</scope>
    <source>
        <strain evidence="2">AVDCRST_MAG76</strain>
    </source>
</reference>
<protein>
    <submittedName>
        <fullName evidence="2">Uncharacterized protein</fullName>
    </submittedName>
</protein>
<sequence length="146" mass="16151">VPSDIGACQRLVRPVGDVARRMWQRRPAEHRPPHDHRLVPLDIGPVAARRRRDDEHRRDSAHHRGHLRPRAGDRGIPARDRPPRREGPPAGDERRRRRGARPHLRRKGRGHGRPAGRAGGDRHHPGQARGGAGEAAQAAADPGGPV</sequence>